<sequence length="468" mass="53841">MIRTIAKNEIKSALRNTTAILLATIFYLLAGVAVFCGWKNYTTGNEQRKQAKEMFRHEWVEQKANPHSAAHFGTYLFKPFTFISLFDTGLNNYTGNSYRVEAHNQAEMNYAAAQDSDTEMRFGELTIANLFQLFLPMLIIFLCFRSISAERENQTIKLLFAQGLKSSTLLWGKIMGNYILVVGIILPVIITMLVATVLREPGMIFRMLFFNLGYLIYFLILTCVFVAVSALSKNSKNALISSLGIWVVCFIMAPKLVAGISSRLYPLPSRGEFNKMIEFANSKGLKGDKDRMERYKEYLKKTLLKYKVDSVNQLPVNFDGLSMQNGEDYLSKVYQTINDQVEENINKQQNIAQFFSFLDPFLSMQQLSMALAGTDYEHHIHFHKKAQIYRDEFIRKLNIKMAYGDKNYLQYDYEVGPEFFKTMKDFNYSQPNVTWAISNYQYSLYALVFWLGIAILSINPISKKIALN</sequence>
<dbReference type="Proteomes" id="UP001595789">
    <property type="component" value="Unassembled WGS sequence"/>
</dbReference>
<keyword evidence="1" id="KW-1133">Transmembrane helix</keyword>
<evidence type="ECO:0000313" key="2">
    <source>
        <dbReference type="EMBL" id="MFC4213402.1"/>
    </source>
</evidence>
<feature type="transmembrane region" description="Helical" evidence="1">
    <location>
        <begin position="20"/>
        <end position="41"/>
    </location>
</feature>
<feature type="transmembrane region" description="Helical" evidence="1">
    <location>
        <begin position="238"/>
        <end position="260"/>
    </location>
</feature>
<name>A0ABV8PGD1_9SPHI</name>
<evidence type="ECO:0000256" key="1">
    <source>
        <dbReference type="SAM" id="Phobius"/>
    </source>
</evidence>
<accession>A0ABV8PGD1</accession>
<feature type="transmembrane region" description="Helical" evidence="1">
    <location>
        <begin position="210"/>
        <end position="232"/>
    </location>
</feature>
<feature type="transmembrane region" description="Helical" evidence="1">
    <location>
        <begin position="178"/>
        <end position="198"/>
    </location>
</feature>
<dbReference type="PANTHER" id="PTHR43471:SF1">
    <property type="entry name" value="ABC TRANSPORTER PERMEASE PROTEIN NOSY-RELATED"/>
    <property type="match status" value="1"/>
</dbReference>
<dbReference type="EMBL" id="JBHSBW010000016">
    <property type="protein sequence ID" value="MFC4213402.1"/>
    <property type="molecule type" value="Genomic_DNA"/>
</dbReference>
<keyword evidence="3" id="KW-1185">Reference proteome</keyword>
<dbReference type="RefSeq" id="WP_378988577.1">
    <property type="nucleotide sequence ID" value="NZ_JBHSBW010000016.1"/>
</dbReference>
<keyword evidence="1" id="KW-0812">Transmembrane</keyword>
<keyword evidence="1" id="KW-0472">Membrane</keyword>
<reference evidence="3" key="1">
    <citation type="journal article" date="2019" name="Int. J. Syst. Evol. Microbiol.">
        <title>The Global Catalogue of Microorganisms (GCM) 10K type strain sequencing project: providing services to taxonomists for standard genome sequencing and annotation.</title>
        <authorList>
            <consortium name="The Broad Institute Genomics Platform"/>
            <consortium name="The Broad Institute Genome Sequencing Center for Infectious Disease"/>
            <person name="Wu L."/>
            <person name="Ma J."/>
        </authorList>
    </citation>
    <scope>NUCLEOTIDE SEQUENCE [LARGE SCALE GENOMIC DNA]</scope>
    <source>
        <strain evidence="3">CCM 8691</strain>
    </source>
</reference>
<dbReference type="Pfam" id="PF12679">
    <property type="entry name" value="ABC2_membrane_2"/>
    <property type="match status" value="1"/>
</dbReference>
<proteinExistence type="predicted"/>
<dbReference type="PANTHER" id="PTHR43471">
    <property type="entry name" value="ABC TRANSPORTER PERMEASE"/>
    <property type="match status" value="1"/>
</dbReference>
<organism evidence="2 3">
    <name type="scientific">Pedobacter lithocola</name>
    <dbReference type="NCBI Taxonomy" id="1908239"/>
    <lineage>
        <taxon>Bacteria</taxon>
        <taxon>Pseudomonadati</taxon>
        <taxon>Bacteroidota</taxon>
        <taxon>Sphingobacteriia</taxon>
        <taxon>Sphingobacteriales</taxon>
        <taxon>Sphingobacteriaceae</taxon>
        <taxon>Pedobacter</taxon>
    </lineage>
</organism>
<evidence type="ECO:0000313" key="3">
    <source>
        <dbReference type="Proteomes" id="UP001595789"/>
    </source>
</evidence>
<feature type="transmembrane region" description="Helical" evidence="1">
    <location>
        <begin position="125"/>
        <end position="144"/>
    </location>
</feature>
<comment type="caution">
    <text evidence="2">The sequence shown here is derived from an EMBL/GenBank/DDBJ whole genome shotgun (WGS) entry which is preliminary data.</text>
</comment>
<protein>
    <submittedName>
        <fullName evidence="2">ABC transporter permease subunit</fullName>
    </submittedName>
</protein>
<gene>
    <name evidence="2" type="ORF">ACFOWA_19575</name>
</gene>